<dbReference type="EMBL" id="GL349482">
    <property type="protein sequence ID" value="KNC53757.1"/>
    <property type="molecule type" value="Genomic_DNA"/>
</dbReference>
<gene>
    <name evidence="2" type="ORF">AMSG_09473</name>
</gene>
<dbReference type="GeneID" id="25567928"/>
<keyword evidence="3" id="KW-1185">Reference proteome</keyword>
<dbReference type="RefSeq" id="XP_013754320.1">
    <property type="nucleotide sequence ID" value="XM_013898866.1"/>
</dbReference>
<name>A0A0L0DN70_THETB</name>
<dbReference type="Proteomes" id="UP000054408">
    <property type="component" value="Unassembled WGS sequence"/>
</dbReference>
<sequence length="91" mass="9822">MATEADTADTANHRVQEAERPGMSGVVNDELEEVMPVAGIVYQRLDVMMEQLCAPAIMPVKSATLEKLEALTKEAELSLNAKAAEQSESFA</sequence>
<evidence type="ECO:0000256" key="1">
    <source>
        <dbReference type="SAM" id="MobiDB-lite"/>
    </source>
</evidence>
<dbReference type="GO" id="GO:0034464">
    <property type="term" value="C:BBSome"/>
    <property type="evidence" value="ECO:0007669"/>
    <property type="project" value="InterPro"/>
</dbReference>
<accession>A0A0L0DN70</accession>
<dbReference type="GO" id="GO:0060271">
    <property type="term" value="P:cilium assembly"/>
    <property type="evidence" value="ECO:0007669"/>
    <property type="project" value="InterPro"/>
</dbReference>
<dbReference type="AlphaFoldDB" id="A0A0L0DN70"/>
<reference evidence="2 3" key="1">
    <citation type="submission" date="2010-05" db="EMBL/GenBank/DDBJ databases">
        <title>The Genome Sequence of Thecamonas trahens ATCC 50062.</title>
        <authorList>
            <consortium name="The Broad Institute Genome Sequencing Platform"/>
            <person name="Russ C."/>
            <person name="Cuomo C."/>
            <person name="Shea T."/>
            <person name="Young S.K."/>
            <person name="Zeng Q."/>
            <person name="Koehrsen M."/>
            <person name="Haas B."/>
            <person name="Borodovsky M."/>
            <person name="Guigo R."/>
            <person name="Alvarado L."/>
            <person name="Berlin A."/>
            <person name="Bochicchio J."/>
            <person name="Borenstein D."/>
            <person name="Chapman S."/>
            <person name="Chen Z."/>
            <person name="Freedman E."/>
            <person name="Gellesch M."/>
            <person name="Goldberg J."/>
            <person name="Griggs A."/>
            <person name="Gujja S."/>
            <person name="Heilman E."/>
            <person name="Heiman D."/>
            <person name="Hepburn T."/>
            <person name="Howarth C."/>
            <person name="Jen D."/>
            <person name="Larson L."/>
            <person name="Mehta T."/>
            <person name="Park D."/>
            <person name="Pearson M."/>
            <person name="Roberts A."/>
            <person name="Saif S."/>
            <person name="Shenoy N."/>
            <person name="Sisk P."/>
            <person name="Stolte C."/>
            <person name="Sykes S."/>
            <person name="Thomson T."/>
            <person name="Walk T."/>
            <person name="White J."/>
            <person name="Yandava C."/>
            <person name="Burger G."/>
            <person name="Gray M.W."/>
            <person name="Holland P.W.H."/>
            <person name="King N."/>
            <person name="Lang F.B.F."/>
            <person name="Roger A.J."/>
            <person name="Ruiz-Trillo I."/>
            <person name="Lander E."/>
            <person name="Nusbaum C."/>
        </authorList>
    </citation>
    <scope>NUCLEOTIDE SEQUENCE [LARGE SCALE GENOMIC DNA]</scope>
    <source>
        <strain evidence="2 3">ATCC 50062</strain>
    </source>
</reference>
<feature type="region of interest" description="Disordered" evidence="1">
    <location>
        <begin position="1"/>
        <end position="25"/>
    </location>
</feature>
<organism evidence="2 3">
    <name type="scientific">Thecamonas trahens ATCC 50062</name>
    <dbReference type="NCBI Taxonomy" id="461836"/>
    <lineage>
        <taxon>Eukaryota</taxon>
        <taxon>Apusozoa</taxon>
        <taxon>Apusomonadida</taxon>
        <taxon>Apusomonadidae</taxon>
        <taxon>Thecamonas</taxon>
    </lineage>
</organism>
<evidence type="ECO:0000313" key="3">
    <source>
        <dbReference type="Proteomes" id="UP000054408"/>
    </source>
</evidence>
<dbReference type="InterPro" id="IPR028233">
    <property type="entry name" value="BBIP10"/>
</dbReference>
<protein>
    <submittedName>
        <fullName evidence="2">Uncharacterized protein</fullName>
    </submittedName>
</protein>
<dbReference type="Pfam" id="PF14777">
    <property type="entry name" value="BBIP10"/>
    <property type="match status" value="1"/>
</dbReference>
<evidence type="ECO:0000313" key="2">
    <source>
        <dbReference type="EMBL" id="KNC53757.1"/>
    </source>
</evidence>
<feature type="compositionally biased region" description="Basic and acidic residues" evidence="1">
    <location>
        <begin position="11"/>
        <end position="20"/>
    </location>
</feature>
<proteinExistence type="predicted"/>